<evidence type="ECO:0000256" key="1">
    <source>
        <dbReference type="SAM" id="MobiDB-lite"/>
    </source>
</evidence>
<feature type="region of interest" description="Disordered" evidence="1">
    <location>
        <begin position="168"/>
        <end position="199"/>
    </location>
</feature>
<dbReference type="Proteomes" id="UP001213000">
    <property type="component" value="Unassembled WGS sequence"/>
</dbReference>
<reference evidence="2" key="1">
    <citation type="submission" date="2022-07" db="EMBL/GenBank/DDBJ databases">
        <title>Genome Sequence of Leucocoprinus birnbaumii.</title>
        <authorList>
            <person name="Buettner E."/>
        </authorList>
    </citation>
    <scope>NUCLEOTIDE SEQUENCE</scope>
    <source>
        <strain evidence="2">VT141</strain>
    </source>
</reference>
<feature type="region of interest" description="Disordered" evidence="1">
    <location>
        <begin position="35"/>
        <end position="56"/>
    </location>
</feature>
<keyword evidence="3" id="KW-1185">Reference proteome</keyword>
<proteinExistence type="predicted"/>
<feature type="region of interest" description="Disordered" evidence="1">
    <location>
        <begin position="204"/>
        <end position="223"/>
    </location>
</feature>
<protein>
    <submittedName>
        <fullName evidence="2">Uncharacterized protein</fullName>
    </submittedName>
</protein>
<gene>
    <name evidence="2" type="ORF">NP233_g8053</name>
</gene>
<dbReference type="AlphaFoldDB" id="A0AAD5YU29"/>
<evidence type="ECO:0000313" key="2">
    <source>
        <dbReference type="EMBL" id="KAJ3564806.1"/>
    </source>
</evidence>
<accession>A0AAD5YU29</accession>
<sequence length="307" mass="34003">MLLKFTTTDMFNTLLINVTSGERAYEISTVSVSSPLSEKTKPLPEPLSSSKTAADSEEFCPAKEYNASSESLDPSVSYRHTEIKDAAGTVVADVQWEGRHPHITIDGRKVGGLNDLFGTSSVRFMPKILAIPTKYDPDYVWTATADSLTVSTRLSPPISTRAYLSYSLSTTPPTKSREPSTKTLFASPPPGKTRSLVSQSKPSYLLPHASSSSSPPPSPTFETSSFKVSPVKSTFVPTHVPGLGSNYLEFEPHPDTNEVEIILSFLIMEILRRGRFNLTPYTFDNPTIWQLKEARDIFFRRMRRNTA</sequence>
<comment type="caution">
    <text evidence="2">The sequence shown here is derived from an EMBL/GenBank/DDBJ whole genome shotgun (WGS) entry which is preliminary data.</text>
</comment>
<evidence type="ECO:0000313" key="3">
    <source>
        <dbReference type="Proteomes" id="UP001213000"/>
    </source>
</evidence>
<organism evidence="2 3">
    <name type="scientific">Leucocoprinus birnbaumii</name>
    <dbReference type="NCBI Taxonomy" id="56174"/>
    <lineage>
        <taxon>Eukaryota</taxon>
        <taxon>Fungi</taxon>
        <taxon>Dikarya</taxon>
        <taxon>Basidiomycota</taxon>
        <taxon>Agaricomycotina</taxon>
        <taxon>Agaricomycetes</taxon>
        <taxon>Agaricomycetidae</taxon>
        <taxon>Agaricales</taxon>
        <taxon>Agaricineae</taxon>
        <taxon>Agaricaceae</taxon>
        <taxon>Leucocoprinus</taxon>
    </lineage>
</organism>
<dbReference type="EMBL" id="JANIEX010000627">
    <property type="protein sequence ID" value="KAJ3564806.1"/>
    <property type="molecule type" value="Genomic_DNA"/>
</dbReference>
<name>A0AAD5YU29_9AGAR</name>